<dbReference type="Gene3D" id="3.10.520.10">
    <property type="entry name" value="ApbE-like domains"/>
    <property type="match status" value="1"/>
</dbReference>
<evidence type="ECO:0000256" key="10">
    <source>
        <dbReference type="ARBA" id="ARBA00048540"/>
    </source>
</evidence>
<dbReference type="STRING" id="670154.SAMN04488002_2022"/>
<organism evidence="12 13">
    <name type="scientific">Litoreibacter janthinus</name>
    <dbReference type="NCBI Taxonomy" id="670154"/>
    <lineage>
        <taxon>Bacteria</taxon>
        <taxon>Pseudomonadati</taxon>
        <taxon>Pseudomonadota</taxon>
        <taxon>Alphaproteobacteria</taxon>
        <taxon>Rhodobacterales</taxon>
        <taxon>Roseobacteraceae</taxon>
        <taxon>Litoreibacter</taxon>
    </lineage>
</organism>
<evidence type="ECO:0000256" key="8">
    <source>
        <dbReference type="ARBA" id="ARBA00022842"/>
    </source>
</evidence>
<dbReference type="EC" id="2.7.1.180" evidence="2"/>
<keyword evidence="5" id="KW-0808">Transferase</keyword>
<dbReference type="InterPro" id="IPR024932">
    <property type="entry name" value="ApbE"/>
</dbReference>
<keyword evidence="13" id="KW-1185">Reference proteome</keyword>
<keyword evidence="12" id="KW-0449">Lipoprotein</keyword>
<evidence type="ECO:0000256" key="11">
    <source>
        <dbReference type="SAM" id="SignalP"/>
    </source>
</evidence>
<dbReference type="OrthoDB" id="9778595at2"/>
<evidence type="ECO:0000256" key="4">
    <source>
        <dbReference type="ARBA" id="ARBA00022630"/>
    </source>
</evidence>
<evidence type="ECO:0000256" key="7">
    <source>
        <dbReference type="ARBA" id="ARBA00022827"/>
    </source>
</evidence>
<evidence type="ECO:0000313" key="12">
    <source>
        <dbReference type="EMBL" id="SFR46035.1"/>
    </source>
</evidence>
<dbReference type="PANTHER" id="PTHR30040">
    <property type="entry name" value="THIAMINE BIOSYNTHESIS LIPOPROTEIN APBE"/>
    <property type="match status" value="1"/>
</dbReference>
<feature type="chain" id="PRO_5039926082" description="FAD:protein FMN transferase" evidence="11">
    <location>
        <begin position="23"/>
        <end position="289"/>
    </location>
</feature>
<keyword evidence="7" id="KW-0274">FAD</keyword>
<dbReference type="Proteomes" id="UP000199658">
    <property type="component" value="Unassembled WGS sequence"/>
</dbReference>
<evidence type="ECO:0000256" key="6">
    <source>
        <dbReference type="ARBA" id="ARBA00022723"/>
    </source>
</evidence>
<keyword evidence="8" id="KW-0460">Magnesium</keyword>
<dbReference type="GO" id="GO:0046872">
    <property type="term" value="F:metal ion binding"/>
    <property type="evidence" value="ECO:0007669"/>
    <property type="project" value="UniProtKB-KW"/>
</dbReference>
<keyword evidence="4" id="KW-0285">Flavoprotein</keyword>
<dbReference type="Pfam" id="PF02424">
    <property type="entry name" value="ApbE"/>
    <property type="match status" value="1"/>
</dbReference>
<dbReference type="PANTHER" id="PTHR30040:SF2">
    <property type="entry name" value="FAD:PROTEIN FMN TRANSFERASE"/>
    <property type="match status" value="1"/>
</dbReference>
<protein>
    <recommendedName>
        <fullName evidence="3">FAD:protein FMN transferase</fullName>
        <ecNumber evidence="2">2.7.1.180</ecNumber>
    </recommendedName>
    <alternativeName>
        <fullName evidence="9">Flavin transferase</fullName>
    </alternativeName>
</protein>
<evidence type="ECO:0000256" key="1">
    <source>
        <dbReference type="ARBA" id="ARBA00001946"/>
    </source>
</evidence>
<evidence type="ECO:0000256" key="2">
    <source>
        <dbReference type="ARBA" id="ARBA00011955"/>
    </source>
</evidence>
<evidence type="ECO:0000313" key="13">
    <source>
        <dbReference type="Proteomes" id="UP000199658"/>
    </source>
</evidence>
<keyword evidence="11" id="KW-0732">Signal</keyword>
<dbReference type="GO" id="GO:0016740">
    <property type="term" value="F:transferase activity"/>
    <property type="evidence" value="ECO:0007669"/>
    <property type="project" value="UniProtKB-KW"/>
</dbReference>
<dbReference type="InterPro" id="IPR003374">
    <property type="entry name" value="ApbE-like_sf"/>
</dbReference>
<dbReference type="RefSeq" id="WP_090216185.1">
    <property type="nucleotide sequence ID" value="NZ_FOYO01000001.1"/>
</dbReference>
<accession>A0A1I6GUV5</accession>
<proteinExistence type="predicted"/>
<evidence type="ECO:0000256" key="5">
    <source>
        <dbReference type="ARBA" id="ARBA00022679"/>
    </source>
</evidence>
<dbReference type="EMBL" id="FOYO01000001">
    <property type="protein sequence ID" value="SFR46035.1"/>
    <property type="molecule type" value="Genomic_DNA"/>
</dbReference>
<gene>
    <name evidence="12" type="ORF">SAMN04488002_2022</name>
</gene>
<evidence type="ECO:0000256" key="3">
    <source>
        <dbReference type="ARBA" id="ARBA00016337"/>
    </source>
</evidence>
<reference evidence="13" key="1">
    <citation type="submission" date="2016-10" db="EMBL/GenBank/DDBJ databases">
        <authorList>
            <person name="Varghese N."/>
            <person name="Submissions S."/>
        </authorList>
    </citation>
    <scope>NUCLEOTIDE SEQUENCE [LARGE SCALE GENOMIC DNA]</scope>
    <source>
        <strain evidence="13">DSM 26921</strain>
    </source>
</reference>
<dbReference type="PROSITE" id="PS51318">
    <property type="entry name" value="TAT"/>
    <property type="match status" value="1"/>
</dbReference>
<comment type="catalytic activity">
    <reaction evidence="10">
        <text>L-threonyl-[protein] + FAD = FMN-L-threonyl-[protein] + AMP + H(+)</text>
        <dbReference type="Rhea" id="RHEA:36847"/>
        <dbReference type="Rhea" id="RHEA-COMP:11060"/>
        <dbReference type="Rhea" id="RHEA-COMP:11061"/>
        <dbReference type="ChEBI" id="CHEBI:15378"/>
        <dbReference type="ChEBI" id="CHEBI:30013"/>
        <dbReference type="ChEBI" id="CHEBI:57692"/>
        <dbReference type="ChEBI" id="CHEBI:74257"/>
        <dbReference type="ChEBI" id="CHEBI:456215"/>
        <dbReference type="EC" id="2.7.1.180"/>
    </reaction>
</comment>
<dbReference type="AlphaFoldDB" id="A0A1I6GUV5"/>
<dbReference type="SUPFAM" id="SSF143631">
    <property type="entry name" value="ApbE-like"/>
    <property type="match status" value="1"/>
</dbReference>
<comment type="cofactor">
    <cofactor evidence="1">
        <name>Mg(2+)</name>
        <dbReference type="ChEBI" id="CHEBI:18420"/>
    </cofactor>
</comment>
<feature type="signal peptide" evidence="11">
    <location>
        <begin position="1"/>
        <end position="22"/>
    </location>
</feature>
<evidence type="ECO:0000256" key="9">
    <source>
        <dbReference type="ARBA" id="ARBA00031306"/>
    </source>
</evidence>
<dbReference type="InterPro" id="IPR006311">
    <property type="entry name" value="TAT_signal"/>
</dbReference>
<keyword evidence="6" id="KW-0479">Metal-binding</keyword>
<sequence>MTLTRRRFLTISAAFAALPAQASSWQGRAFGADVSITIHGPRELAEPALAQAHQVIRETQRLFSLYDPDSSLSRLNRAGTLHLPDHRFLALMTAAGDAFDRTGGLFDPTVQPLWQALANGRDGAQAVASIGWDRVRFDTSRITLGDAQALTFNGIAQGFATDLVTEVMIQNGLSNTLVNIGEYRGTGGQWAIGLSDPSLAHLGTRTLSSGAIATSSPSALSLGAQAHILHPSARPHWSTVSVEADTATLADSLSTALVLAPRHDVEKISQQAGIRRVTLVSFDGDLTTI</sequence>
<name>A0A1I6GUV5_9RHOB</name>